<dbReference type="InterPro" id="IPR039477">
    <property type="entry name" value="ILEI/PANDER_dom"/>
</dbReference>
<reference evidence="3 4" key="1">
    <citation type="submission" date="2022-05" db="EMBL/GenBank/DDBJ databases">
        <authorList>
            <consortium name="Genoscope - CEA"/>
            <person name="William W."/>
        </authorList>
    </citation>
    <scope>NUCLEOTIDE SEQUENCE [LARGE SCALE GENOMIC DNA]</scope>
</reference>
<evidence type="ECO:0000256" key="1">
    <source>
        <dbReference type="SAM" id="Phobius"/>
    </source>
</evidence>
<accession>A0AAU9Y241</accession>
<evidence type="ECO:0000259" key="2">
    <source>
        <dbReference type="Pfam" id="PF15711"/>
    </source>
</evidence>
<dbReference type="AlphaFoldDB" id="A0AAU9Y241"/>
<name>A0AAU9Y241_9CNID</name>
<organism evidence="3 4">
    <name type="scientific">Pocillopora meandrina</name>
    <dbReference type="NCBI Taxonomy" id="46732"/>
    <lineage>
        <taxon>Eukaryota</taxon>
        <taxon>Metazoa</taxon>
        <taxon>Cnidaria</taxon>
        <taxon>Anthozoa</taxon>
        <taxon>Hexacorallia</taxon>
        <taxon>Scleractinia</taxon>
        <taxon>Astrocoeniina</taxon>
        <taxon>Pocilloporidae</taxon>
        <taxon>Pocillopora</taxon>
    </lineage>
</organism>
<dbReference type="EMBL" id="CALNXJ010000112">
    <property type="protein sequence ID" value="CAH3165002.1"/>
    <property type="molecule type" value="Genomic_DNA"/>
</dbReference>
<keyword evidence="1" id="KW-0812">Transmembrane</keyword>
<dbReference type="PANTHER" id="PTHR15535">
    <property type="entry name" value="TRANSMEMBRANE PROTEIN 2-RELATED"/>
    <property type="match status" value="1"/>
</dbReference>
<comment type="caution">
    <text evidence="3">The sequence shown here is derived from an EMBL/GenBank/DDBJ whole genome shotgun (WGS) entry which is preliminary data.</text>
</comment>
<evidence type="ECO:0000313" key="3">
    <source>
        <dbReference type="EMBL" id="CAH3165002.1"/>
    </source>
</evidence>
<keyword evidence="1" id="KW-0472">Membrane</keyword>
<dbReference type="PROSITE" id="PS52031">
    <property type="entry name" value="GG_LECTIN"/>
    <property type="match status" value="1"/>
</dbReference>
<protein>
    <recommendedName>
        <fullName evidence="2">ILEI/PANDER domain-containing protein</fullName>
    </recommendedName>
</protein>
<sequence>MLSSEAKVAKITRQAYVAKAYIQVNGAEYSQQRRGHNVVVVQGATVLFWFGIYLPFFNLIQFRSGQVLPSRAFDTHGSQSEGVRLRDYLNAIRGNYIVLVAIGDEGSLHVSPAIDALKRLGASDPDVIVKLRESYALIGFAGDNKPSWIEQKSATKANGSSIISSRILLKLCKLRHFTPQTLLEIR</sequence>
<feature type="domain" description="ILEI/PANDER" evidence="2">
    <location>
        <begin position="34"/>
        <end position="142"/>
    </location>
</feature>
<gene>
    <name evidence="3" type="ORF">PMEA_00003318</name>
</gene>
<dbReference type="PANTHER" id="PTHR15535:SF17">
    <property type="entry name" value="TRANSMEMBRANE PROTEIN"/>
    <property type="match status" value="1"/>
</dbReference>
<dbReference type="Pfam" id="PF15711">
    <property type="entry name" value="ILEI"/>
    <property type="match status" value="1"/>
</dbReference>
<dbReference type="InterPro" id="IPR052252">
    <property type="entry name" value="CEMIP/CEMIP2"/>
</dbReference>
<proteinExistence type="predicted"/>
<keyword evidence="1" id="KW-1133">Transmembrane helix</keyword>
<feature type="transmembrane region" description="Helical" evidence="1">
    <location>
        <begin position="39"/>
        <end position="60"/>
    </location>
</feature>
<evidence type="ECO:0000313" key="4">
    <source>
        <dbReference type="Proteomes" id="UP001159428"/>
    </source>
</evidence>
<keyword evidence="4" id="KW-1185">Reference proteome</keyword>
<dbReference type="Proteomes" id="UP001159428">
    <property type="component" value="Unassembled WGS sequence"/>
</dbReference>